<name>A0A9X2VXY1_9PSEU</name>
<sequence>MEHRKVIVVGVDGSPASTAALRWALAQGPSTVEAVMASARVGGFVPAVSLGIHPYAHQPEADHRHPEQRLHDAVTEAVTDMPDAPEVAEIVVVGDAGAALVQASLRADLLVIGAKGRDPMVDVFPGGVASHCVRHAACPVVVIPPALVG</sequence>
<proteinExistence type="inferred from homology"/>
<dbReference type="Pfam" id="PF00582">
    <property type="entry name" value="Usp"/>
    <property type="match status" value="1"/>
</dbReference>
<evidence type="ECO:0000256" key="1">
    <source>
        <dbReference type="ARBA" id="ARBA00008791"/>
    </source>
</evidence>
<dbReference type="Gene3D" id="3.40.50.620">
    <property type="entry name" value="HUPs"/>
    <property type="match status" value="1"/>
</dbReference>
<reference evidence="3" key="1">
    <citation type="submission" date="2022-08" db="EMBL/GenBank/DDBJ databases">
        <authorList>
            <person name="Tistechok S."/>
            <person name="Samborskyy M."/>
            <person name="Roman I."/>
        </authorList>
    </citation>
    <scope>NUCLEOTIDE SEQUENCE</scope>
    <source>
        <strain evidence="3">DSM 103496</strain>
    </source>
</reference>
<organism evidence="3 4">
    <name type="scientific">Umezawaea endophytica</name>
    <dbReference type="NCBI Taxonomy" id="1654476"/>
    <lineage>
        <taxon>Bacteria</taxon>
        <taxon>Bacillati</taxon>
        <taxon>Actinomycetota</taxon>
        <taxon>Actinomycetes</taxon>
        <taxon>Pseudonocardiales</taxon>
        <taxon>Pseudonocardiaceae</taxon>
        <taxon>Umezawaea</taxon>
    </lineage>
</organism>
<keyword evidence="4" id="KW-1185">Reference proteome</keyword>
<dbReference type="InterPro" id="IPR014729">
    <property type="entry name" value="Rossmann-like_a/b/a_fold"/>
</dbReference>
<feature type="domain" description="UspA" evidence="2">
    <location>
        <begin position="4"/>
        <end position="144"/>
    </location>
</feature>
<dbReference type="InterPro" id="IPR006015">
    <property type="entry name" value="Universal_stress_UspA"/>
</dbReference>
<comment type="similarity">
    <text evidence="1">Belongs to the universal stress protein A family.</text>
</comment>
<evidence type="ECO:0000313" key="3">
    <source>
        <dbReference type="EMBL" id="MCS7484745.1"/>
    </source>
</evidence>
<dbReference type="PRINTS" id="PR01438">
    <property type="entry name" value="UNVRSLSTRESS"/>
</dbReference>
<dbReference type="InterPro" id="IPR006016">
    <property type="entry name" value="UspA"/>
</dbReference>
<dbReference type="PANTHER" id="PTHR31964:SF122">
    <property type="entry name" value="OS02G0760500 PROTEIN"/>
    <property type="match status" value="1"/>
</dbReference>
<dbReference type="RefSeq" id="WP_259630190.1">
    <property type="nucleotide sequence ID" value="NZ_JANYMP010000053.1"/>
</dbReference>
<comment type="caution">
    <text evidence="3">The sequence shown here is derived from an EMBL/GenBank/DDBJ whole genome shotgun (WGS) entry which is preliminary data.</text>
</comment>
<dbReference type="EMBL" id="JANYMP010000053">
    <property type="protein sequence ID" value="MCS7484745.1"/>
    <property type="molecule type" value="Genomic_DNA"/>
</dbReference>
<evidence type="ECO:0000313" key="4">
    <source>
        <dbReference type="Proteomes" id="UP001141259"/>
    </source>
</evidence>
<dbReference type="PANTHER" id="PTHR31964">
    <property type="entry name" value="ADENINE NUCLEOTIDE ALPHA HYDROLASES-LIKE SUPERFAMILY PROTEIN"/>
    <property type="match status" value="1"/>
</dbReference>
<accession>A0A9X2VXY1</accession>
<evidence type="ECO:0000259" key="2">
    <source>
        <dbReference type="Pfam" id="PF00582"/>
    </source>
</evidence>
<dbReference type="Proteomes" id="UP001141259">
    <property type="component" value="Unassembled WGS sequence"/>
</dbReference>
<dbReference type="AlphaFoldDB" id="A0A9X2VXY1"/>
<protein>
    <submittedName>
        <fullName evidence="3">Universal stress protein</fullName>
    </submittedName>
</protein>
<dbReference type="SUPFAM" id="SSF52402">
    <property type="entry name" value="Adenine nucleotide alpha hydrolases-like"/>
    <property type="match status" value="1"/>
</dbReference>
<gene>
    <name evidence="3" type="ORF">NZH93_48630</name>
</gene>